<protein>
    <submittedName>
        <fullName evidence="2">Uncharacterized protein</fullName>
    </submittedName>
</protein>
<accession>A0A0A8ZGX9</accession>
<dbReference type="AlphaFoldDB" id="A0A0A8ZGX9"/>
<feature type="compositionally biased region" description="Acidic residues" evidence="1">
    <location>
        <begin position="145"/>
        <end position="155"/>
    </location>
</feature>
<evidence type="ECO:0000256" key="1">
    <source>
        <dbReference type="SAM" id="MobiDB-lite"/>
    </source>
</evidence>
<evidence type="ECO:0000313" key="2">
    <source>
        <dbReference type="EMBL" id="JAD38619.1"/>
    </source>
</evidence>
<feature type="compositionally biased region" description="Gly residues" evidence="1">
    <location>
        <begin position="13"/>
        <end position="27"/>
    </location>
</feature>
<sequence>MQARRSRRRGRRGGVPGSGRLGDGGSGKPNPWIPPFSLLRGGRRCSLMDAPELAALLSMLQDNVQEAAQALKKVAVDNLTTDSCPAAMDMNWALLEVESIAQDLEQVVFQVEDALIRAREGDHSGTEDNLSVPGVDETSVAPGSGEDDVLSDEWSSETVLCPESVEEYSIESDRSWRL</sequence>
<reference evidence="2" key="2">
    <citation type="journal article" date="2015" name="Data Brief">
        <title>Shoot transcriptome of the giant reed, Arundo donax.</title>
        <authorList>
            <person name="Barrero R.A."/>
            <person name="Guerrero F.D."/>
            <person name="Moolhuijzen P."/>
            <person name="Goolsby J.A."/>
            <person name="Tidwell J."/>
            <person name="Bellgard S.E."/>
            <person name="Bellgard M.I."/>
        </authorList>
    </citation>
    <scope>NUCLEOTIDE SEQUENCE</scope>
    <source>
        <tissue evidence="2">Shoot tissue taken approximately 20 cm above the soil surface</tissue>
    </source>
</reference>
<feature type="region of interest" description="Disordered" evidence="1">
    <location>
        <begin position="1"/>
        <end position="35"/>
    </location>
</feature>
<name>A0A0A8ZGX9_ARUDO</name>
<feature type="compositionally biased region" description="Basic residues" evidence="1">
    <location>
        <begin position="1"/>
        <end position="12"/>
    </location>
</feature>
<organism evidence="2">
    <name type="scientific">Arundo donax</name>
    <name type="common">Giant reed</name>
    <name type="synonym">Donax arundinaceus</name>
    <dbReference type="NCBI Taxonomy" id="35708"/>
    <lineage>
        <taxon>Eukaryota</taxon>
        <taxon>Viridiplantae</taxon>
        <taxon>Streptophyta</taxon>
        <taxon>Embryophyta</taxon>
        <taxon>Tracheophyta</taxon>
        <taxon>Spermatophyta</taxon>
        <taxon>Magnoliopsida</taxon>
        <taxon>Liliopsida</taxon>
        <taxon>Poales</taxon>
        <taxon>Poaceae</taxon>
        <taxon>PACMAD clade</taxon>
        <taxon>Arundinoideae</taxon>
        <taxon>Arundineae</taxon>
        <taxon>Arundo</taxon>
    </lineage>
</organism>
<proteinExistence type="predicted"/>
<dbReference type="EMBL" id="GBRH01259276">
    <property type="protein sequence ID" value="JAD38619.1"/>
    <property type="molecule type" value="Transcribed_RNA"/>
</dbReference>
<reference evidence="2" key="1">
    <citation type="submission" date="2014-09" db="EMBL/GenBank/DDBJ databases">
        <authorList>
            <person name="Magalhaes I.L.F."/>
            <person name="Oliveira U."/>
            <person name="Santos F.R."/>
            <person name="Vidigal T.H.D.A."/>
            <person name="Brescovit A.D."/>
            <person name="Santos A.J."/>
        </authorList>
    </citation>
    <scope>NUCLEOTIDE SEQUENCE</scope>
    <source>
        <tissue evidence="2">Shoot tissue taken approximately 20 cm above the soil surface</tissue>
    </source>
</reference>
<feature type="region of interest" description="Disordered" evidence="1">
    <location>
        <begin position="120"/>
        <end position="156"/>
    </location>
</feature>